<feature type="signal peptide" evidence="1">
    <location>
        <begin position="1"/>
        <end position="19"/>
    </location>
</feature>
<sequence length="541" mass="56019">MRLLLALTTTLFANWCAAADSIDLFPARSGPVPDSLLFTKDEGSSLVEARSINPLNFVAASLGRRQTSSCPYPVRCSATTCCPSGTNCCGTGIKCCPSTSRCVLSPVEGCCPNTAQTCGGTACADPGSVCCGGFVCPSGYQCNTNGGRSCCTASEVKCSGGCCPAGSTCSSTAGLCQRQGSSSSVRQSTASPVTSISESTAVSSASASSSASPGVCSESSKPGRANCNYECLNGRWVPVVEIPNIAGRTDQLYISMCSGIKNTGSQRGGNSRDWDVLTYAGDGKSAKRIRRRAAKCAGYCAEQKRIFSDPNRLECDEYPPAMSSEGGTGAFRTCIPAAQNSGEQGKRFSDFVNKCKPSKSSSIIVRMRGGCAGLSKRDFDSVQPLHARQDSASKSFSASSSQLRDIGNASSFIYVPFDDLRNGHYTVNATFGSDITGISVIDSDGDSYYTTGDTPISDDSGKRSVDFYVTDIDDGDLMPAALIIDTGKSQTISYSATATPAASASASATAGSLSAAGRVGEGMSWGELLAVVGGSVWVVWE</sequence>
<gene>
    <name evidence="3" type="ORF">CC80DRAFT_189468</name>
</gene>
<dbReference type="AlphaFoldDB" id="A0A6A5TSI6"/>
<feature type="chain" id="PRO_5025579366" description="Deoxyribonuclease NucA/NucB domain-containing protein" evidence="1">
    <location>
        <begin position="20"/>
        <end position="541"/>
    </location>
</feature>
<evidence type="ECO:0000256" key="1">
    <source>
        <dbReference type="SAM" id="SignalP"/>
    </source>
</evidence>
<reference evidence="3" key="1">
    <citation type="journal article" date="2020" name="Stud. Mycol.">
        <title>101 Dothideomycetes genomes: a test case for predicting lifestyles and emergence of pathogens.</title>
        <authorList>
            <person name="Haridas S."/>
            <person name="Albert R."/>
            <person name="Binder M."/>
            <person name="Bloem J."/>
            <person name="Labutti K."/>
            <person name="Salamov A."/>
            <person name="Andreopoulos B."/>
            <person name="Baker S."/>
            <person name="Barry K."/>
            <person name="Bills G."/>
            <person name="Bluhm B."/>
            <person name="Cannon C."/>
            <person name="Castanera R."/>
            <person name="Culley D."/>
            <person name="Daum C."/>
            <person name="Ezra D."/>
            <person name="Gonzalez J."/>
            <person name="Henrissat B."/>
            <person name="Kuo A."/>
            <person name="Liang C."/>
            <person name="Lipzen A."/>
            <person name="Lutzoni F."/>
            <person name="Magnuson J."/>
            <person name="Mondo S."/>
            <person name="Nolan M."/>
            <person name="Ohm R."/>
            <person name="Pangilinan J."/>
            <person name="Park H.-J."/>
            <person name="Ramirez L."/>
            <person name="Alfaro M."/>
            <person name="Sun H."/>
            <person name="Tritt A."/>
            <person name="Yoshinaga Y."/>
            <person name="Zwiers L.-H."/>
            <person name="Turgeon B."/>
            <person name="Goodwin S."/>
            <person name="Spatafora J."/>
            <person name="Crous P."/>
            <person name="Grigoriev I."/>
        </authorList>
    </citation>
    <scope>NUCLEOTIDE SEQUENCE</scope>
    <source>
        <strain evidence="3">CBS 675.92</strain>
    </source>
</reference>
<dbReference type="OrthoDB" id="4870088at2759"/>
<evidence type="ECO:0000313" key="4">
    <source>
        <dbReference type="Proteomes" id="UP000800035"/>
    </source>
</evidence>
<feature type="domain" description="Deoxyribonuclease NucA/NucB" evidence="2">
    <location>
        <begin position="273"/>
        <end position="356"/>
    </location>
</feature>
<dbReference type="InterPro" id="IPR029476">
    <property type="entry name" value="DNase_NucA_NucB"/>
</dbReference>
<organism evidence="3 4">
    <name type="scientific">Byssothecium circinans</name>
    <dbReference type="NCBI Taxonomy" id="147558"/>
    <lineage>
        <taxon>Eukaryota</taxon>
        <taxon>Fungi</taxon>
        <taxon>Dikarya</taxon>
        <taxon>Ascomycota</taxon>
        <taxon>Pezizomycotina</taxon>
        <taxon>Dothideomycetes</taxon>
        <taxon>Pleosporomycetidae</taxon>
        <taxon>Pleosporales</taxon>
        <taxon>Massarineae</taxon>
        <taxon>Massarinaceae</taxon>
        <taxon>Byssothecium</taxon>
    </lineage>
</organism>
<evidence type="ECO:0000313" key="3">
    <source>
        <dbReference type="EMBL" id="KAF1951917.1"/>
    </source>
</evidence>
<name>A0A6A5TSI6_9PLEO</name>
<proteinExistence type="predicted"/>
<keyword evidence="4" id="KW-1185">Reference proteome</keyword>
<accession>A0A6A5TSI6</accession>
<protein>
    <recommendedName>
        <fullName evidence="2">Deoxyribonuclease NucA/NucB domain-containing protein</fullName>
    </recommendedName>
</protein>
<evidence type="ECO:0000259" key="2">
    <source>
        <dbReference type="Pfam" id="PF14040"/>
    </source>
</evidence>
<dbReference type="EMBL" id="ML977014">
    <property type="protein sequence ID" value="KAF1951917.1"/>
    <property type="molecule type" value="Genomic_DNA"/>
</dbReference>
<dbReference type="Proteomes" id="UP000800035">
    <property type="component" value="Unassembled WGS sequence"/>
</dbReference>
<keyword evidence="1" id="KW-0732">Signal</keyword>
<dbReference type="Pfam" id="PF14040">
    <property type="entry name" value="DNase_NucA_NucB"/>
    <property type="match status" value="1"/>
</dbReference>